<dbReference type="Gene3D" id="1.20.1280.50">
    <property type="match status" value="1"/>
</dbReference>
<proteinExistence type="predicted"/>
<name>A0ABD3B9W2_9LAMI</name>
<dbReference type="Pfam" id="PF00646">
    <property type="entry name" value="F-box"/>
    <property type="match status" value="1"/>
</dbReference>
<dbReference type="InterPro" id="IPR001810">
    <property type="entry name" value="F-box_dom"/>
</dbReference>
<keyword evidence="3" id="KW-1185">Reference proteome</keyword>
<protein>
    <recommendedName>
        <fullName evidence="1">F-box domain-containing protein</fullName>
    </recommendedName>
</protein>
<dbReference type="InterPro" id="IPR036047">
    <property type="entry name" value="F-box-like_dom_sf"/>
</dbReference>
<evidence type="ECO:0000313" key="3">
    <source>
        <dbReference type="Proteomes" id="UP001632038"/>
    </source>
</evidence>
<organism evidence="2 3">
    <name type="scientific">Castilleja foliolosa</name>
    <dbReference type="NCBI Taxonomy" id="1961234"/>
    <lineage>
        <taxon>Eukaryota</taxon>
        <taxon>Viridiplantae</taxon>
        <taxon>Streptophyta</taxon>
        <taxon>Embryophyta</taxon>
        <taxon>Tracheophyta</taxon>
        <taxon>Spermatophyta</taxon>
        <taxon>Magnoliopsida</taxon>
        <taxon>eudicotyledons</taxon>
        <taxon>Gunneridae</taxon>
        <taxon>Pentapetalae</taxon>
        <taxon>asterids</taxon>
        <taxon>lamiids</taxon>
        <taxon>Lamiales</taxon>
        <taxon>Orobanchaceae</taxon>
        <taxon>Pedicularideae</taxon>
        <taxon>Castillejinae</taxon>
        <taxon>Castilleja</taxon>
    </lineage>
</organism>
<evidence type="ECO:0000313" key="2">
    <source>
        <dbReference type="EMBL" id="KAL3613924.1"/>
    </source>
</evidence>
<dbReference type="PANTHER" id="PTHR38926">
    <property type="entry name" value="F-BOX DOMAIN CONTAINING PROTEIN, EXPRESSED"/>
    <property type="match status" value="1"/>
</dbReference>
<dbReference type="Gene3D" id="3.80.10.10">
    <property type="entry name" value="Ribonuclease Inhibitor"/>
    <property type="match status" value="2"/>
</dbReference>
<dbReference type="Proteomes" id="UP001632038">
    <property type="component" value="Unassembled WGS sequence"/>
</dbReference>
<evidence type="ECO:0000259" key="1">
    <source>
        <dbReference type="Pfam" id="PF00646"/>
    </source>
</evidence>
<feature type="domain" description="F-box" evidence="1">
    <location>
        <begin position="7"/>
        <end position="48"/>
    </location>
</feature>
<comment type="caution">
    <text evidence="2">The sequence shown here is derived from an EMBL/GenBank/DDBJ whole genome shotgun (WGS) entry which is preliminary data.</text>
</comment>
<gene>
    <name evidence="2" type="ORF">CASFOL_041998</name>
</gene>
<dbReference type="SUPFAM" id="SSF81383">
    <property type="entry name" value="F-box domain"/>
    <property type="match status" value="1"/>
</dbReference>
<dbReference type="EMBL" id="JAVIJP010000107">
    <property type="protein sequence ID" value="KAL3613924.1"/>
    <property type="molecule type" value="Genomic_DNA"/>
</dbReference>
<accession>A0ABD3B9W2</accession>
<dbReference type="AlphaFoldDB" id="A0ABD3B9W2"/>
<dbReference type="InterPro" id="IPR032675">
    <property type="entry name" value="LRR_dom_sf"/>
</dbReference>
<sequence>MHHNSIWETLPNLALADIFCRTSIKDRSHSIPFVCRSWAHAVSHPHCWASMVAQNHSPFGNPAADQAFVMESNPNCAAFVDPFEGRRSPCPLRGVASLQGLIGRAAGSVITSIYFFPFLSSTSGPANDDALLNLIAKHCPNLKHISFHGSHNASQDLILKVIHSCTKLELIDFSDSSYFNSLSLAELSCSCPNIRGIRRNGYLEPLFSNALITVFPRLKILNISNSTVVDRDLLAIVTGCKELCYLDITGCQELICYMHIIKVASARIANILYD</sequence>
<dbReference type="SUPFAM" id="SSF52047">
    <property type="entry name" value="RNI-like"/>
    <property type="match status" value="1"/>
</dbReference>
<dbReference type="PANTHER" id="PTHR38926:SF5">
    <property type="entry name" value="F-BOX AND LEUCINE-RICH REPEAT PROTEIN 6"/>
    <property type="match status" value="1"/>
</dbReference>
<reference evidence="3" key="1">
    <citation type="journal article" date="2024" name="IScience">
        <title>Strigolactones Initiate the Formation of Haustorium-like Structures in Castilleja.</title>
        <authorList>
            <person name="Buerger M."/>
            <person name="Peterson D."/>
            <person name="Chory J."/>
        </authorList>
    </citation>
    <scope>NUCLEOTIDE SEQUENCE [LARGE SCALE GENOMIC DNA]</scope>
</reference>